<evidence type="ECO:0000313" key="1">
    <source>
        <dbReference type="EMBL" id="VDP27274.1"/>
    </source>
</evidence>
<evidence type="ECO:0000313" key="2">
    <source>
        <dbReference type="Proteomes" id="UP000279833"/>
    </source>
</evidence>
<gene>
    <name evidence="1" type="ORF">SCUD_LOCUS7664</name>
</gene>
<evidence type="ECO:0000313" key="3">
    <source>
        <dbReference type="WBParaSite" id="SCUD_0000766401-mRNA-1"/>
    </source>
</evidence>
<reference evidence="3" key="1">
    <citation type="submission" date="2016-06" db="UniProtKB">
        <authorList>
            <consortium name="WormBaseParasite"/>
        </authorList>
    </citation>
    <scope>IDENTIFICATION</scope>
</reference>
<dbReference type="Proteomes" id="UP000279833">
    <property type="component" value="Unassembled WGS sequence"/>
</dbReference>
<protein>
    <submittedName>
        <fullName evidence="3">DUF2326 domain-containing protein</fullName>
    </submittedName>
</protein>
<name>A0A183JY62_9TREM</name>
<organism evidence="3">
    <name type="scientific">Schistosoma curassoni</name>
    <dbReference type="NCBI Taxonomy" id="6186"/>
    <lineage>
        <taxon>Eukaryota</taxon>
        <taxon>Metazoa</taxon>
        <taxon>Spiralia</taxon>
        <taxon>Lophotrochozoa</taxon>
        <taxon>Platyhelminthes</taxon>
        <taxon>Trematoda</taxon>
        <taxon>Digenea</taxon>
        <taxon>Strigeidida</taxon>
        <taxon>Schistosomatoidea</taxon>
        <taxon>Schistosomatidae</taxon>
        <taxon>Schistosoma</taxon>
    </lineage>
</organism>
<sequence>MEQLDIHLTSETFKDYFERFEIRAMTKEDDVDVNIVSLFLTSIGKEAYSHDRKPDVVLIDADFTNDPLLCNDILSKFKEATSEEFNFDVISNIICPHNAFVSCGKLVQCEAHVLNEL</sequence>
<accession>A0A183JY62</accession>
<dbReference type="EMBL" id="UZAK01032425">
    <property type="protein sequence ID" value="VDP27274.1"/>
    <property type="molecule type" value="Genomic_DNA"/>
</dbReference>
<proteinExistence type="predicted"/>
<dbReference type="WBParaSite" id="SCUD_0000766401-mRNA-1">
    <property type="protein sequence ID" value="SCUD_0000766401-mRNA-1"/>
    <property type="gene ID" value="SCUD_0000766401"/>
</dbReference>
<dbReference type="AlphaFoldDB" id="A0A183JY62"/>
<reference evidence="1 2" key="2">
    <citation type="submission" date="2018-11" db="EMBL/GenBank/DDBJ databases">
        <authorList>
            <consortium name="Pathogen Informatics"/>
        </authorList>
    </citation>
    <scope>NUCLEOTIDE SEQUENCE [LARGE SCALE GENOMIC DNA]</scope>
    <source>
        <strain evidence="1">Dakar</strain>
        <strain evidence="2">Dakar, Senegal</strain>
    </source>
</reference>
<keyword evidence="2" id="KW-1185">Reference proteome</keyword>